<evidence type="ECO:0000313" key="2">
    <source>
        <dbReference type="Proteomes" id="UP000606115"/>
    </source>
</evidence>
<name>A0ABQ2DU81_9MICC</name>
<dbReference type="Proteomes" id="UP000606115">
    <property type="component" value="Unassembled WGS sequence"/>
</dbReference>
<accession>A0ABQ2DU81</accession>
<reference evidence="2" key="1">
    <citation type="journal article" date="2019" name="Int. J. Syst. Evol. Microbiol.">
        <title>The Global Catalogue of Microorganisms (GCM) 10K type strain sequencing project: providing services to taxonomists for standard genome sequencing and annotation.</title>
        <authorList>
            <consortium name="The Broad Institute Genomics Platform"/>
            <consortium name="The Broad Institute Genome Sequencing Center for Infectious Disease"/>
            <person name="Wu L."/>
            <person name="Ma J."/>
        </authorList>
    </citation>
    <scope>NUCLEOTIDE SEQUENCE [LARGE SCALE GENOMIC DNA]</scope>
    <source>
        <strain evidence="2">CGMCC 1.3685</strain>
    </source>
</reference>
<evidence type="ECO:0000313" key="1">
    <source>
        <dbReference type="EMBL" id="GGJ67056.1"/>
    </source>
</evidence>
<organism evidence="1 2">
    <name type="scientific">Glutamicibacter ardleyensis</name>
    <dbReference type="NCBI Taxonomy" id="225894"/>
    <lineage>
        <taxon>Bacteria</taxon>
        <taxon>Bacillati</taxon>
        <taxon>Actinomycetota</taxon>
        <taxon>Actinomycetes</taxon>
        <taxon>Micrococcales</taxon>
        <taxon>Micrococcaceae</taxon>
        <taxon>Glutamicibacter</taxon>
    </lineage>
</organism>
<protein>
    <recommendedName>
        <fullName evidence="3">Secreted protein</fullName>
    </recommendedName>
</protein>
<gene>
    <name evidence="1" type="ORF">GCM10007173_27380</name>
</gene>
<proteinExistence type="predicted"/>
<evidence type="ECO:0008006" key="3">
    <source>
        <dbReference type="Google" id="ProtNLM"/>
    </source>
</evidence>
<sequence length="76" mass="7894">MLLVAFLSDLAAATSAAEGKEVFDGAAATEIAVGNFADGAADAGTAPARHETARARVHAATPSEWRFAISFLTRFR</sequence>
<keyword evidence="2" id="KW-1185">Reference proteome</keyword>
<comment type="caution">
    <text evidence="1">The sequence shown here is derived from an EMBL/GenBank/DDBJ whole genome shotgun (WGS) entry which is preliminary data.</text>
</comment>
<dbReference type="EMBL" id="BMKX01000007">
    <property type="protein sequence ID" value="GGJ67056.1"/>
    <property type="molecule type" value="Genomic_DNA"/>
</dbReference>